<dbReference type="SUPFAM" id="SSF47336">
    <property type="entry name" value="ACP-like"/>
    <property type="match status" value="1"/>
</dbReference>
<evidence type="ECO:0000259" key="1">
    <source>
        <dbReference type="PROSITE" id="PS50075"/>
    </source>
</evidence>
<gene>
    <name evidence="2" type="ORF">SAMN05216275_101297</name>
</gene>
<evidence type="ECO:0000313" key="3">
    <source>
        <dbReference type="Proteomes" id="UP000199111"/>
    </source>
</evidence>
<organism evidence="2 3">
    <name type="scientific">Streptosporangium canum</name>
    <dbReference type="NCBI Taxonomy" id="324952"/>
    <lineage>
        <taxon>Bacteria</taxon>
        <taxon>Bacillati</taxon>
        <taxon>Actinomycetota</taxon>
        <taxon>Actinomycetes</taxon>
        <taxon>Streptosporangiales</taxon>
        <taxon>Streptosporangiaceae</taxon>
        <taxon>Streptosporangium</taxon>
    </lineage>
</organism>
<dbReference type="InterPro" id="IPR009081">
    <property type="entry name" value="PP-bd_ACP"/>
</dbReference>
<dbReference type="RefSeq" id="WP_093885366.1">
    <property type="nucleotide sequence ID" value="NZ_FOQY01000001.1"/>
</dbReference>
<dbReference type="Proteomes" id="UP000199111">
    <property type="component" value="Unassembled WGS sequence"/>
</dbReference>
<name>A0A1I3FPY6_9ACTN</name>
<dbReference type="AlphaFoldDB" id="A0A1I3FPY6"/>
<sequence>MQDHIDTQIRAFIEPRFPGRSWTDDDDIFALGFVDSMFAMEVVMFVERTFEVTVPNDELHMDNFRSVRSMAALVRRISAGPRTGAVPA</sequence>
<reference evidence="3" key="1">
    <citation type="submission" date="2016-10" db="EMBL/GenBank/DDBJ databases">
        <authorList>
            <person name="Varghese N."/>
            <person name="Submissions S."/>
        </authorList>
    </citation>
    <scope>NUCLEOTIDE SEQUENCE [LARGE SCALE GENOMIC DNA]</scope>
    <source>
        <strain evidence="3">CGMCC 4.2126</strain>
    </source>
</reference>
<dbReference type="Pfam" id="PF00550">
    <property type="entry name" value="PP-binding"/>
    <property type="match status" value="1"/>
</dbReference>
<accession>A0A1I3FPY6</accession>
<keyword evidence="3" id="KW-1185">Reference proteome</keyword>
<protein>
    <submittedName>
        <fullName evidence="2">Phosphopantetheine attachment site</fullName>
    </submittedName>
</protein>
<dbReference type="EMBL" id="FOQY01000001">
    <property type="protein sequence ID" value="SFI13305.1"/>
    <property type="molecule type" value="Genomic_DNA"/>
</dbReference>
<dbReference type="Gene3D" id="1.10.1200.10">
    <property type="entry name" value="ACP-like"/>
    <property type="match status" value="1"/>
</dbReference>
<dbReference type="PROSITE" id="PS50075">
    <property type="entry name" value="CARRIER"/>
    <property type="match status" value="1"/>
</dbReference>
<dbReference type="InterPro" id="IPR036736">
    <property type="entry name" value="ACP-like_sf"/>
</dbReference>
<evidence type="ECO:0000313" key="2">
    <source>
        <dbReference type="EMBL" id="SFI13305.1"/>
    </source>
</evidence>
<proteinExistence type="predicted"/>
<dbReference type="GeneID" id="96296181"/>
<feature type="domain" description="Carrier" evidence="1">
    <location>
        <begin position="1"/>
        <end position="78"/>
    </location>
</feature>